<evidence type="ECO:0000313" key="10">
    <source>
        <dbReference type="EMBL" id="CAD8467223.1"/>
    </source>
</evidence>
<name>A0A6T7M176_9CRYP</name>
<comment type="function">
    <text evidence="1">Putative transcription factor.</text>
</comment>
<feature type="domain" description="RWP-RK" evidence="8">
    <location>
        <begin position="191"/>
        <end position="281"/>
    </location>
</feature>
<dbReference type="GO" id="GO:0003700">
    <property type="term" value="F:DNA-binding transcription factor activity"/>
    <property type="evidence" value="ECO:0007669"/>
    <property type="project" value="InterPro"/>
</dbReference>
<sequence>MQIPDYETGIQPSMYIRSDFIMDFQDYSSCSYLQHSFSQQSFSCAAQDTCNQWTSAYPAGTLISAFDPAEEAMAYPPMPAVNDPDAWMQLGPIESQEGAMVSFNTIDPAQCISVIDATAPSTILVNSATADYGLAIQQPQALPLDASLPADHDYDSFSSSEADLSATGSPAGDESFDVDSIFGGNDVEERSVQVYARKGKSMSRSPVVITFERLAEHFHESLETAAAKIGIGKSTMKHVCRRLGIDKWPYTHKGHRKNRPRKPVHHQISASSIVFTDSHEFFDASTHPRMNLSAAGPVQGECQLQGEGSMFYSTNTLELEETEEDFGLQSVSTTDSTISEVDLNFLWDCVGRGAVDAGRL</sequence>
<evidence type="ECO:0000256" key="6">
    <source>
        <dbReference type="ARBA" id="ARBA00023242"/>
    </source>
</evidence>
<keyword evidence="2" id="KW-0805">Transcription regulation</keyword>
<gene>
    <name evidence="9" type="ORF">HPHI1048_LOCUS1246</name>
    <name evidence="10" type="ORF">HPHI1048_LOCUS1248</name>
</gene>
<dbReference type="AlphaFoldDB" id="A0A6T7M176"/>
<dbReference type="PANTHER" id="PTHR46373:SF2">
    <property type="entry name" value="RWP-RK DOMAIN-CONTAINING PROTEIN"/>
    <property type="match status" value="1"/>
</dbReference>
<evidence type="ECO:0000256" key="1">
    <source>
        <dbReference type="ARBA" id="ARBA00004049"/>
    </source>
</evidence>
<dbReference type="InterPro" id="IPR044607">
    <property type="entry name" value="RKD-like"/>
</dbReference>
<evidence type="ECO:0000313" key="9">
    <source>
        <dbReference type="EMBL" id="CAD8467220.1"/>
    </source>
</evidence>
<accession>A0A6T7M176</accession>
<feature type="compositionally biased region" description="Polar residues" evidence="7">
    <location>
        <begin position="156"/>
        <end position="168"/>
    </location>
</feature>
<dbReference type="GO" id="GO:0003677">
    <property type="term" value="F:DNA binding"/>
    <property type="evidence" value="ECO:0007669"/>
    <property type="project" value="UniProtKB-KW"/>
</dbReference>
<evidence type="ECO:0000259" key="8">
    <source>
        <dbReference type="PROSITE" id="PS51519"/>
    </source>
</evidence>
<dbReference type="EMBL" id="HBEO01001730">
    <property type="protein sequence ID" value="CAD8467223.1"/>
    <property type="molecule type" value="Transcribed_RNA"/>
</dbReference>
<organism evidence="10">
    <name type="scientific">Hanusia phi</name>
    <dbReference type="NCBI Taxonomy" id="3032"/>
    <lineage>
        <taxon>Eukaryota</taxon>
        <taxon>Cryptophyceae</taxon>
        <taxon>Pyrenomonadales</taxon>
        <taxon>Geminigeraceae</taxon>
        <taxon>Hanusia</taxon>
    </lineage>
</organism>
<keyword evidence="5" id="KW-0804">Transcription</keyword>
<evidence type="ECO:0000256" key="2">
    <source>
        <dbReference type="ARBA" id="ARBA00023015"/>
    </source>
</evidence>
<keyword evidence="4" id="KW-0238">DNA-binding</keyword>
<proteinExistence type="predicted"/>
<evidence type="ECO:0000256" key="3">
    <source>
        <dbReference type="ARBA" id="ARBA00023054"/>
    </source>
</evidence>
<dbReference type="PROSITE" id="PS51519">
    <property type="entry name" value="RWP_RK"/>
    <property type="match status" value="1"/>
</dbReference>
<dbReference type="PANTHER" id="PTHR46373">
    <property type="entry name" value="PROTEIN RKD4"/>
    <property type="match status" value="1"/>
</dbReference>
<protein>
    <recommendedName>
        <fullName evidence="8">RWP-RK domain-containing protein</fullName>
    </recommendedName>
</protein>
<feature type="region of interest" description="Disordered" evidence="7">
    <location>
        <begin position="156"/>
        <end position="179"/>
    </location>
</feature>
<evidence type="ECO:0000256" key="5">
    <source>
        <dbReference type="ARBA" id="ARBA00023163"/>
    </source>
</evidence>
<dbReference type="Pfam" id="PF02042">
    <property type="entry name" value="RWP-RK"/>
    <property type="match status" value="1"/>
</dbReference>
<keyword evidence="6" id="KW-0539">Nucleus</keyword>
<dbReference type="InterPro" id="IPR003035">
    <property type="entry name" value="RWP-RK_dom"/>
</dbReference>
<keyword evidence="3" id="KW-0175">Coiled coil</keyword>
<evidence type="ECO:0000256" key="4">
    <source>
        <dbReference type="ARBA" id="ARBA00023125"/>
    </source>
</evidence>
<reference evidence="10" key="1">
    <citation type="submission" date="2021-01" db="EMBL/GenBank/DDBJ databases">
        <authorList>
            <person name="Corre E."/>
            <person name="Pelletier E."/>
            <person name="Niang G."/>
            <person name="Scheremetjew M."/>
            <person name="Finn R."/>
            <person name="Kale V."/>
            <person name="Holt S."/>
            <person name="Cochrane G."/>
            <person name="Meng A."/>
            <person name="Brown T."/>
            <person name="Cohen L."/>
        </authorList>
    </citation>
    <scope>NUCLEOTIDE SEQUENCE</scope>
    <source>
        <strain evidence="10">CCMP325</strain>
    </source>
</reference>
<evidence type="ECO:0000256" key="7">
    <source>
        <dbReference type="SAM" id="MobiDB-lite"/>
    </source>
</evidence>
<dbReference type="EMBL" id="HBEO01001728">
    <property type="protein sequence ID" value="CAD8467220.1"/>
    <property type="molecule type" value="Transcribed_RNA"/>
</dbReference>